<dbReference type="InterPro" id="IPR019020">
    <property type="entry name" value="Cyt-c552/DMSO_Rdtase_haem-bd"/>
</dbReference>
<keyword evidence="2" id="KW-0349">Heme</keyword>
<name>A0A314XVF3_PRUYE</name>
<dbReference type="Proteomes" id="UP000250321">
    <property type="component" value="Unassembled WGS sequence"/>
</dbReference>
<gene>
    <name evidence="7" type="ORF">Pyn_06086</name>
</gene>
<keyword evidence="4" id="KW-0249">Electron transport</keyword>
<dbReference type="STRING" id="2094558.A0A314XVF3"/>
<dbReference type="CDD" id="cd00241">
    <property type="entry name" value="DOMON_like"/>
    <property type="match status" value="1"/>
</dbReference>
<evidence type="ECO:0000259" key="6">
    <source>
        <dbReference type="Pfam" id="PF09459"/>
    </source>
</evidence>
<sequence>MQNIGCCKVYSSNSSLKVRYPLQNASSSASAIAEFGPGLITLDGHADDWKDMDGFEFSLLPALDPDAENEYRGGKMTVKALHDGRDVFFMVQVDGDYAYSKGDNNKCPSVALMFQIGEDATYRSMGGCKEGVDSCTNKTCKGHEVDICTSQLGMLFLDSSVVATL</sequence>
<evidence type="ECO:0000256" key="2">
    <source>
        <dbReference type="ARBA" id="ARBA00022617"/>
    </source>
</evidence>
<evidence type="ECO:0000256" key="1">
    <source>
        <dbReference type="ARBA" id="ARBA00022448"/>
    </source>
</evidence>
<comment type="caution">
    <text evidence="7">The sequence shown here is derived from an EMBL/GenBank/DDBJ whole genome shotgun (WGS) entry which is preliminary data.</text>
</comment>
<feature type="domain" description="Cytochrome c-552/DMSO reductase-like haem-binding" evidence="6">
    <location>
        <begin position="47"/>
        <end position="147"/>
    </location>
</feature>
<evidence type="ECO:0000256" key="5">
    <source>
        <dbReference type="ARBA" id="ARBA00023004"/>
    </source>
</evidence>
<dbReference type="Pfam" id="PF09459">
    <property type="entry name" value="EB_dh"/>
    <property type="match status" value="1"/>
</dbReference>
<proteinExistence type="predicted"/>
<dbReference type="OrthoDB" id="2012588at2759"/>
<keyword evidence="3" id="KW-0479">Metal-binding</keyword>
<evidence type="ECO:0000313" key="8">
    <source>
        <dbReference type="Proteomes" id="UP000250321"/>
    </source>
</evidence>
<dbReference type="EMBL" id="PJQY01001841">
    <property type="protein sequence ID" value="PQP99144.1"/>
    <property type="molecule type" value="Genomic_DNA"/>
</dbReference>
<dbReference type="GO" id="GO:0020037">
    <property type="term" value="F:heme binding"/>
    <property type="evidence" value="ECO:0007669"/>
    <property type="project" value="InterPro"/>
</dbReference>
<protein>
    <recommendedName>
        <fullName evidence="6">Cytochrome c-552/DMSO reductase-like haem-binding domain-containing protein</fullName>
    </recommendedName>
</protein>
<evidence type="ECO:0000313" key="7">
    <source>
        <dbReference type="EMBL" id="PQP99144.1"/>
    </source>
</evidence>
<organism evidence="7 8">
    <name type="scientific">Prunus yedoensis var. nudiflora</name>
    <dbReference type="NCBI Taxonomy" id="2094558"/>
    <lineage>
        <taxon>Eukaryota</taxon>
        <taxon>Viridiplantae</taxon>
        <taxon>Streptophyta</taxon>
        <taxon>Embryophyta</taxon>
        <taxon>Tracheophyta</taxon>
        <taxon>Spermatophyta</taxon>
        <taxon>Magnoliopsida</taxon>
        <taxon>eudicotyledons</taxon>
        <taxon>Gunneridae</taxon>
        <taxon>Pentapetalae</taxon>
        <taxon>rosids</taxon>
        <taxon>fabids</taxon>
        <taxon>Rosales</taxon>
        <taxon>Rosaceae</taxon>
        <taxon>Amygdaloideae</taxon>
        <taxon>Amygdaleae</taxon>
        <taxon>Prunus</taxon>
    </lineage>
</organism>
<reference evidence="7 8" key="1">
    <citation type="submission" date="2018-02" db="EMBL/GenBank/DDBJ databases">
        <title>Draft genome of wild Prunus yedoensis var. nudiflora.</title>
        <authorList>
            <person name="Baek S."/>
            <person name="Kim J.-H."/>
            <person name="Choi K."/>
            <person name="Kim G.-B."/>
            <person name="Cho A."/>
            <person name="Jang H."/>
            <person name="Shin C.-H."/>
            <person name="Yu H.-J."/>
            <person name="Mun J.-H."/>
        </authorList>
    </citation>
    <scope>NUCLEOTIDE SEQUENCE [LARGE SCALE GENOMIC DNA]</scope>
    <source>
        <strain evidence="8">cv. Jeju island</strain>
        <tissue evidence="7">Leaf</tissue>
    </source>
</reference>
<dbReference type="Gene3D" id="2.60.40.1190">
    <property type="match status" value="1"/>
</dbReference>
<keyword evidence="8" id="KW-1185">Reference proteome</keyword>
<evidence type="ECO:0000256" key="4">
    <source>
        <dbReference type="ARBA" id="ARBA00022982"/>
    </source>
</evidence>
<dbReference type="GO" id="GO:0046872">
    <property type="term" value="F:metal ion binding"/>
    <property type="evidence" value="ECO:0007669"/>
    <property type="project" value="UniProtKB-KW"/>
</dbReference>
<keyword evidence="1" id="KW-0813">Transport</keyword>
<accession>A0A314XVF3</accession>
<dbReference type="AlphaFoldDB" id="A0A314XVF3"/>
<keyword evidence="5" id="KW-0408">Iron</keyword>
<dbReference type="PANTHER" id="PTHR36044">
    <property type="entry name" value="HEME BINDING PROTEIN"/>
    <property type="match status" value="1"/>
</dbReference>
<evidence type="ECO:0000256" key="3">
    <source>
        <dbReference type="ARBA" id="ARBA00022723"/>
    </source>
</evidence>
<dbReference type="PANTHER" id="PTHR36044:SF1">
    <property type="entry name" value="HEME BINDING PROTEIN"/>
    <property type="match status" value="1"/>
</dbReference>